<dbReference type="SUPFAM" id="SSF52540">
    <property type="entry name" value="P-loop containing nucleoside triphosphate hydrolases"/>
    <property type="match status" value="1"/>
</dbReference>
<dbReference type="InterPro" id="IPR003593">
    <property type="entry name" value="AAA+_ATPase"/>
</dbReference>
<dbReference type="STRING" id="1448308.A0A2T2PCB0"/>
<accession>A0A2T2PCB0</accession>
<dbReference type="Pfam" id="PF00004">
    <property type="entry name" value="AAA"/>
    <property type="match status" value="1"/>
</dbReference>
<dbReference type="GO" id="GO:0005524">
    <property type="term" value="F:ATP binding"/>
    <property type="evidence" value="ECO:0007669"/>
    <property type="project" value="InterPro"/>
</dbReference>
<dbReference type="AlphaFoldDB" id="A0A2T2PCB0"/>
<organism evidence="3 4">
    <name type="scientific">Corynespora cassiicola Philippines</name>
    <dbReference type="NCBI Taxonomy" id="1448308"/>
    <lineage>
        <taxon>Eukaryota</taxon>
        <taxon>Fungi</taxon>
        <taxon>Dikarya</taxon>
        <taxon>Ascomycota</taxon>
        <taxon>Pezizomycotina</taxon>
        <taxon>Dothideomycetes</taxon>
        <taxon>Pleosporomycetidae</taxon>
        <taxon>Pleosporales</taxon>
        <taxon>Corynesporascaceae</taxon>
        <taxon>Corynespora</taxon>
    </lineage>
</organism>
<feature type="region of interest" description="Disordered" evidence="1">
    <location>
        <begin position="1"/>
        <end position="36"/>
    </location>
</feature>
<dbReference type="InterPro" id="IPR056599">
    <property type="entry name" value="AAA_lid_fung"/>
</dbReference>
<dbReference type="Pfam" id="PF22942">
    <property type="entry name" value="DUF7025"/>
    <property type="match status" value="1"/>
</dbReference>
<proteinExistence type="predicted"/>
<feature type="compositionally biased region" description="Polar residues" evidence="1">
    <location>
        <begin position="11"/>
        <end position="20"/>
    </location>
</feature>
<dbReference type="EMBL" id="KZ678128">
    <property type="protein sequence ID" value="PSN75290.1"/>
    <property type="molecule type" value="Genomic_DNA"/>
</dbReference>
<protein>
    <submittedName>
        <fullName evidence="3">P-loop containing nucleoside triphosphate hydrolase protein</fullName>
    </submittedName>
</protein>
<feature type="compositionally biased region" description="Basic residues" evidence="1">
    <location>
        <begin position="739"/>
        <end position="749"/>
    </location>
</feature>
<gene>
    <name evidence="3" type="ORF">BS50DRAFT_481177</name>
</gene>
<dbReference type="Proteomes" id="UP000240883">
    <property type="component" value="Unassembled WGS sequence"/>
</dbReference>
<feature type="region of interest" description="Disordered" evidence="1">
    <location>
        <begin position="631"/>
        <end position="670"/>
    </location>
</feature>
<feature type="region of interest" description="Disordered" evidence="1">
    <location>
        <begin position="720"/>
        <end position="792"/>
    </location>
</feature>
<keyword evidence="3" id="KW-0378">Hydrolase</keyword>
<dbReference type="SMART" id="SM00382">
    <property type="entry name" value="AAA"/>
    <property type="match status" value="1"/>
</dbReference>
<dbReference type="InterPro" id="IPR003959">
    <property type="entry name" value="ATPase_AAA_core"/>
</dbReference>
<keyword evidence="4" id="KW-1185">Reference proteome</keyword>
<dbReference type="CDD" id="cd19481">
    <property type="entry name" value="RecA-like_protease"/>
    <property type="match status" value="1"/>
</dbReference>
<reference evidence="3 4" key="1">
    <citation type="journal article" date="2018" name="Front. Microbiol.">
        <title>Genome-Wide Analysis of Corynespora cassiicola Leaf Fall Disease Putative Effectors.</title>
        <authorList>
            <person name="Lopez D."/>
            <person name="Ribeiro S."/>
            <person name="Label P."/>
            <person name="Fumanal B."/>
            <person name="Venisse J.S."/>
            <person name="Kohler A."/>
            <person name="de Oliveira R.R."/>
            <person name="Labutti K."/>
            <person name="Lipzen A."/>
            <person name="Lail K."/>
            <person name="Bauer D."/>
            <person name="Ohm R.A."/>
            <person name="Barry K.W."/>
            <person name="Spatafora J."/>
            <person name="Grigoriev I.V."/>
            <person name="Martin F.M."/>
            <person name="Pujade-Renaud V."/>
        </authorList>
    </citation>
    <scope>NUCLEOTIDE SEQUENCE [LARGE SCALE GENOMIC DNA]</scope>
    <source>
        <strain evidence="3 4">Philippines</strain>
    </source>
</reference>
<feature type="compositionally biased region" description="Acidic residues" evidence="1">
    <location>
        <begin position="755"/>
        <end position="792"/>
    </location>
</feature>
<evidence type="ECO:0000313" key="3">
    <source>
        <dbReference type="EMBL" id="PSN75290.1"/>
    </source>
</evidence>
<dbReference type="GO" id="GO:0016887">
    <property type="term" value="F:ATP hydrolysis activity"/>
    <property type="evidence" value="ECO:0007669"/>
    <property type="project" value="InterPro"/>
</dbReference>
<dbReference type="Pfam" id="PF23232">
    <property type="entry name" value="AAA_lid_13"/>
    <property type="match status" value="1"/>
</dbReference>
<dbReference type="OrthoDB" id="10042665at2759"/>
<feature type="compositionally biased region" description="Basic and acidic residues" evidence="1">
    <location>
        <begin position="631"/>
        <end position="659"/>
    </location>
</feature>
<evidence type="ECO:0000259" key="2">
    <source>
        <dbReference type="SMART" id="SM00382"/>
    </source>
</evidence>
<evidence type="ECO:0000313" key="4">
    <source>
        <dbReference type="Proteomes" id="UP000240883"/>
    </source>
</evidence>
<feature type="compositionally biased region" description="Basic residues" evidence="1">
    <location>
        <begin position="660"/>
        <end position="670"/>
    </location>
</feature>
<feature type="domain" description="AAA+ ATPase" evidence="2">
    <location>
        <begin position="439"/>
        <end position="560"/>
    </location>
</feature>
<dbReference type="Gene3D" id="3.40.50.300">
    <property type="entry name" value="P-loop containing nucleotide triphosphate hydrolases"/>
    <property type="match status" value="1"/>
</dbReference>
<sequence length="792" mass="90397">MSHTRDGPNSDDGSASSNAKNLGDGSEEEYSGSTVELSAESTRITLSGLQTLCDIIQEDLKPTLELRENIGKGALKSIAFEDLCHLFKPGDTVCSTEMGKEQLYRVYHVKGGQVLRRALTANDYHMGQPVNNMSMTGIPPPPPPPPPPSVQPVLEEEFEVNETYGHLSQNRSSDVGTWTEIALDCYRVAFDGARYGPIDKKKIIRPYVGHREINKLSVYPVRFHADQEDLLARMKKRGLAFVDSFGHRSYEGPSMARAGVEAGEDIESDVYIDFEESIRNSIIARPELGWLSRTMADQREYEELIAHTHWKLFGEAVDVQLTEQFFGDNRNSLLPLKAEDMKSSPDLLCLCPSFVPGYVFRTRRWAYLDVDILRKVNDGPEAAQSSGFNELVINDTYREMLVALVHDHASGLERKKTKLKDGAKRAARTQIDIVRGKGLGLIILLHGAPGTGKTSTAETIAAYTRRPLYSITCGDLGTNPDEVEKRLEVHTKRADRWGCVLLIDEADVFLMQRDKRDVDLFLRHLEYYSGILFLTTNRVGSIDEAFKSRIHVSLYYPNIDLDGTKKMWGNILDRLERENKTSEYEVKFDRKLLLKFAENHYKKHKRQNTTWNGRQIRNAFQTALALAKYERQKEEEKAEQERLEEEKQAKSKDPQTSDGKKKKKKKQRPLRLTKKIFEEIAETAQEFEHYIETVRGKDGENAFNDRLRNDFMHALDTALSKQPENAPRSKNHRDATVTKARKERAKPKKKKDETSEGEDTGEDEQDKDYDDEEEEEEEDEEDEDEDDESDEE</sequence>
<name>A0A2T2PCB0_CORCC</name>
<evidence type="ECO:0000256" key="1">
    <source>
        <dbReference type="SAM" id="MobiDB-lite"/>
    </source>
</evidence>
<dbReference type="InterPro" id="IPR027417">
    <property type="entry name" value="P-loop_NTPase"/>
</dbReference>
<dbReference type="InterPro" id="IPR054289">
    <property type="entry name" value="DUF7025"/>
</dbReference>
<dbReference type="PANTHER" id="PTHR46411:SF2">
    <property type="entry name" value="AAA+ ATPASE DOMAIN-CONTAINING PROTEIN"/>
    <property type="match status" value="1"/>
</dbReference>
<dbReference type="PANTHER" id="PTHR46411">
    <property type="entry name" value="FAMILY ATPASE, PUTATIVE-RELATED"/>
    <property type="match status" value="1"/>
</dbReference>